<dbReference type="InterPro" id="IPR000835">
    <property type="entry name" value="HTH_MarR-typ"/>
</dbReference>
<evidence type="ECO:0000256" key="1">
    <source>
        <dbReference type="ARBA" id="ARBA00023015"/>
    </source>
</evidence>
<dbReference type="InterPro" id="IPR036388">
    <property type="entry name" value="WH-like_DNA-bd_sf"/>
</dbReference>
<dbReference type="InterPro" id="IPR036390">
    <property type="entry name" value="WH_DNA-bd_sf"/>
</dbReference>
<keyword evidence="2" id="KW-0238">DNA-binding</keyword>
<dbReference type="PANTHER" id="PTHR42756">
    <property type="entry name" value="TRANSCRIPTIONAL REGULATOR, MARR"/>
    <property type="match status" value="1"/>
</dbReference>
<dbReference type="SUPFAM" id="SSF46785">
    <property type="entry name" value="Winged helix' DNA-binding domain"/>
    <property type="match status" value="1"/>
</dbReference>
<organism evidence="5 6">
    <name type="scientific">Pelosinus baikalensis</name>
    <dbReference type="NCBI Taxonomy" id="2892015"/>
    <lineage>
        <taxon>Bacteria</taxon>
        <taxon>Bacillati</taxon>
        <taxon>Bacillota</taxon>
        <taxon>Negativicutes</taxon>
        <taxon>Selenomonadales</taxon>
        <taxon>Sporomusaceae</taxon>
        <taxon>Pelosinus</taxon>
    </lineage>
</organism>
<evidence type="ECO:0000313" key="6">
    <source>
        <dbReference type="Proteomes" id="UP001165492"/>
    </source>
</evidence>
<comment type="caution">
    <text evidence="5">The sequence shown here is derived from an EMBL/GenBank/DDBJ whole genome shotgun (WGS) entry which is preliminary data.</text>
</comment>
<gene>
    <name evidence="5" type="ORF">LMF89_08605</name>
</gene>
<keyword evidence="3" id="KW-0804">Transcription</keyword>
<reference evidence="5" key="1">
    <citation type="submission" date="2021-11" db="EMBL/GenBank/DDBJ databases">
        <title>Description of a new species Pelosinus isolated from the bottom sediments of Lake Baikal.</title>
        <authorList>
            <person name="Zakharyuk A."/>
        </authorList>
    </citation>
    <scope>NUCLEOTIDE SEQUENCE</scope>
    <source>
        <strain evidence="5">Bkl1</strain>
    </source>
</reference>
<dbReference type="Proteomes" id="UP001165492">
    <property type="component" value="Unassembled WGS sequence"/>
</dbReference>
<evidence type="ECO:0000259" key="4">
    <source>
        <dbReference type="PROSITE" id="PS50995"/>
    </source>
</evidence>
<feature type="domain" description="HTH marR-type" evidence="4">
    <location>
        <begin position="1"/>
        <end position="134"/>
    </location>
</feature>
<evidence type="ECO:0000313" key="5">
    <source>
        <dbReference type="EMBL" id="MCC5465419.1"/>
    </source>
</evidence>
<dbReference type="PRINTS" id="PR00598">
    <property type="entry name" value="HTHMARR"/>
</dbReference>
<dbReference type="EMBL" id="JAJHJB010000009">
    <property type="protein sequence ID" value="MCC5465419.1"/>
    <property type="molecule type" value="Genomic_DNA"/>
</dbReference>
<dbReference type="RefSeq" id="WP_229534670.1">
    <property type="nucleotide sequence ID" value="NZ_JAJHJB010000009.1"/>
</dbReference>
<proteinExistence type="predicted"/>
<keyword evidence="1" id="KW-0805">Transcription regulation</keyword>
<evidence type="ECO:0000256" key="2">
    <source>
        <dbReference type="ARBA" id="ARBA00023125"/>
    </source>
</evidence>
<accession>A0ABS8HSB4</accession>
<evidence type="ECO:0000256" key="3">
    <source>
        <dbReference type="ARBA" id="ARBA00023163"/>
    </source>
</evidence>
<name>A0ABS8HSB4_9FIRM</name>
<dbReference type="PANTHER" id="PTHR42756:SF1">
    <property type="entry name" value="TRANSCRIPTIONAL REPRESSOR OF EMRAB OPERON"/>
    <property type="match status" value="1"/>
</dbReference>
<dbReference type="SMART" id="SM00347">
    <property type="entry name" value="HTH_MARR"/>
    <property type="match status" value="1"/>
</dbReference>
<dbReference type="PROSITE" id="PS50995">
    <property type="entry name" value="HTH_MARR_2"/>
    <property type="match status" value="1"/>
</dbReference>
<protein>
    <submittedName>
        <fullName evidence="5">MarR family transcriptional regulator</fullName>
    </submittedName>
</protein>
<dbReference type="Pfam" id="PF12802">
    <property type="entry name" value="MarR_2"/>
    <property type="match status" value="1"/>
</dbReference>
<dbReference type="Gene3D" id="1.10.10.10">
    <property type="entry name" value="Winged helix-like DNA-binding domain superfamily/Winged helix DNA-binding domain"/>
    <property type="match status" value="1"/>
</dbReference>
<keyword evidence="6" id="KW-1185">Reference proteome</keyword>
<sequence>MAKKELEDYYIPFQCMIISNINRFNIQGVTTAQYNVLDILDKQGSKTTKKLAEIRGISQAGMSKLIKRLLEKNYIIQKQQETDRRAYDILITPDGKDFLVRSEKFRNKIMNLIEHTLTEKELDCFIQLCKKITDSYVED</sequence>